<evidence type="ECO:0008006" key="10">
    <source>
        <dbReference type="Google" id="ProtNLM"/>
    </source>
</evidence>
<dbReference type="Proteomes" id="UP000176992">
    <property type="component" value="Unassembled WGS sequence"/>
</dbReference>
<evidence type="ECO:0000256" key="1">
    <source>
        <dbReference type="ARBA" id="ARBA00010716"/>
    </source>
</evidence>
<dbReference type="InterPro" id="IPR032466">
    <property type="entry name" value="Metal_Hydrolase"/>
</dbReference>
<dbReference type="PIRSF" id="PIRSF038994">
    <property type="entry name" value="NagA"/>
    <property type="match status" value="1"/>
</dbReference>
<feature type="binding site" evidence="7">
    <location>
        <position position="186"/>
    </location>
    <ligand>
        <name>Zn(2+)</name>
        <dbReference type="ChEBI" id="CHEBI:29105"/>
    </ligand>
</feature>
<dbReference type="GO" id="GO:0046872">
    <property type="term" value="F:metal ion binding"/>
    <property type="evidence" value="ECO:0007669"/>
    <property type="project" value="UniProtKB-KW"/>
</dbReference>
<feature type="binding site" evidence="6">
    <location>
        <begin position="210"/>
        <end position="211"/>
    </location>
    <ligand>
        <name>substrate</name>
    </ligand>
</feature>
<dbReference type="EMBL" id="MFIV01000229">
    <property type="protein sequence ID" value="OGF97374.1"/>
    <property type="molecule type" value="Genomic_DNA"/>
</dbReference>
<protein>
    <recommendedName>
        <fullName evidence="10">N-acetylglucosamine-6-phosphate deacetylase</fullName>
    </recommendedName>
</protein>
<proteinExistence type="inferred from homology"/>
<feature type="binding site" evidence="7">
    <location>
        <position position="207"/>
    </location>
    <ligand>
        <name>Zn(2+)</name>
        <dbReference type="ChEBI" id="CHEBI:29105"/>
    </ligand>
</feature>
<gene>
    <name evidence="8" type="ORF">A2Z86_00275</name>
</gene>
<evidence type="ECO:0000256" key="3">
    <source>
        <dbReference type="ARBA" id="ARBA00022801"/>
    </source>
</evidence>
<dbReference type="PANTHER" id="PTHR11113">
    <property type="entry name" value="N-ACETYLGLUCOSAMINE-6-PHOSPHATE DEACETYLASE"/>
    <property type="match status" value="1"/>
</dbReference>
<feature type="binding site" evidence="7">
    <location>
        <position position="118"/>
    </location>
    <ligand>
        <name>Zn(2+)</name>
        <dbReference type="ChEBI" id="CHEBI:29105"/>
    </ligand>
</feature>
<evidence type="ECO:0000256" key="6">
    <source>
        <dbReference type="PIRSR" id="PIRSR038994-2"/>
    </source>
</evidence>
<keyword evidence="4" id="KW-0119">Carbohydrate metabolism</keyword>
<evidence type="ECO:0000313" key="9">
    <source>
        <dbReference type="Proteomes" id="UP000176992"/>
    </source>
</evidence>
<evidence type="ECO:0000313" key="8">
    <source>
        <dbReference type="EMBL" id="OGF97374.1"/>
    </source>
</evidence>
<comment type="caution">
    <text evidence="8">The sequence shown here is derived from an EMBL/GenBank/DDBJ whole genome shotgun (WGS) entry which is preliminary data.</text>
</comment>
<feature type="binding site" evidence="6">
    <location>
        <begin position="299"/>
        <end position="301"/>
    </location>
    <ligand>
        <name>substrate</name>
    </ligand>
</feature>
<comment type="similarity">
    <text evidence="1 4">Belongs to the metallo-dependent hydrolases superfamily. NagA family.</text>
</comment>
<sequence>MAEFTVKLPGRDYCRRAVIENGRLTELSRVENAATDLWLTRGLVDIQVNGFRGVNLTGTGLTSADLAACETALAAEGVVCWCPTITTQDPEVIRASLDALATAIESGALKRVHCLHLEANFLSPEEGYRGAHLERYMREPDISEFESWQAAARGRIGYVSLAPELKGAIEFIGYLVSRGILVALAHHNASPEQVFRAAEAGARLSTHLFNGCAGSIPRHSNVILSQLAEDRLWASFIPDGHHVPYHVLKMGLRVKGLELSLFTSDLVYLGGMPDGEYTKAERTVEVRDGGVWIKGTSYLSGAWCSLARGIERATAAGVVTPGEALRLASLNPARLLGLKDNLEPRAGCGGPFVLFREIGGALKLDRIIE</sequence>
<keyword evidence="3 4" id="KW-0378">Hydrolase</keyword>
<evidence type="ECO:0000256" key="4">
    <source>
        <dbReference type="PIRNR" id="PIRNR038994"/>
    </source>
</evidence>
<dbReference type="InterPro" id="IPR003764">
    <property type="entry name" value="GlcNAc_6-P_deAcase"/>
</dbReference>
<feature type="active site" description="Proton donor/acceptor" evidence="5">
    <location>
        <position position="265"/>
    </location>
</feature>
<reference evidence="8 9" key="1">
    <citation type="journal article" date="2016" name="Nat. Commun.">
        <title>Thousands of microbial genomes shed light on interconnected biogeochemical processes in an aquifer system.</title>
        <authorList>
            <person name="Anantharaman K."/>
            <person name="Brown C.T."/>
            <person name="Hug L.A."/>
            <person name="Sharon I."/>
            <person name="Castelle C.J."/>
            <person name="Probst A.J."/>
            <person name="Thomas B.C."/>
            <person name="Singh A."/>
            <person name="Wilkins M.J."/>
            <person name="Karaoz U."/>
            <person name="Brodie E.L."/>
            <person name="Williams K.H."/>
            <person name="Hubbard S.S."/>
            <person name="Banfield J.F."/>
        </authorList>
    </citation>
    <scope>NUCLEOTIDE SEQUENCE [LARGE SCALE GENOMIC DNA]</scope>
</reference>
<dbReference type="Gene3D" id="3.20.20.140">
    <property type="entry name" value="Metal-dependent hydrolases"/>
    <property type="match status" value="1"/>
</dbReference>
<accession>A0A1F5YB02</accession>
<organism evidence="8 9">
    <name type="scientific">Candidatus Glassbacteria bacterium GWA2_58_10</name>
    <dbReference type="NCBI Taxonomy" id="1817865"/>
    <lineage>
        <taxon>Bacteria</taxon>
        <taxon>Candidatus Glassiibacteriota</taxon>
    </lineage>
</organism>
<feature type="binding site" evidence="6">
    <location>
        <position position="131"/>
    </location>
    <ligand>
        <name>substrate</name>
    </ligand>
</feature>
<keyword evidence="2 7" id="KW-0479">Metal-binding</keyword>
<evidence type="ECO:0000256" key="2">
    <source>
        <dbReference type="ARBA" id="ARBA00022723"/>
    </source>
</evidence>
<feature type="binding site" evidence="6">
    <location>
        <position position="242"/>
    </location>
    <ligand>
        <name>substrate</name>
    </ligand>
</feature>
<dbReference type="AlphaFoldDB" id="A0A1F5YB02"/>
<evidence type="ECO:0000256" key="7">
    <source>
        <dbReference type="PIRSR" id="PIRSR038994-3"/>
    </source>
</evidence>
<feature type="binding site" evidence="6">
    <location>
        <position position="218"/>
    </location>
    <ligand>
        <name>substrate</name>
    </ligand>
</feature>
<name>A0A1F5YB02_9BACT</name>
<evidence type="ECO:0000256" key="5">
    <source>
        <dbReference type="PIRSR" id="PIRSR038994-1"/>
    </source>
</evidence>
<dbReference type="SUPFAM" id="SSF51556">
    <property type="entry name" value="Metallo-dependent hydrolases"/>
    <property type="match status" value="1"/>
</dbReference>
<comment type="cofactor">
    <cofactor evidence="7">
        <name>a divalent metal cation</name>
        <dbReference type="ChEBI" id="CHEBI:60240"/>
    </cofactor>
    <text evidence="7">Binds 1 divalent metal cation per subunit.</text>
</comment>
<dbReference type="GO" id="GO:0006046">
    <property type="term" value="P:N-acetylglucosamine catabolic process"/>
    <property type="evidence" value="ECO:0007669"/>
    <property type="project" value="TreeGrafter"/>
</dbReference>
<dbReference type="GO" id="GO:0008448">
    <property type="term" value="F:N-acetylglucosamine-6-phosphate deacetylase activity"/>
    <property type="evidence" value="ECO:0007669"/>
    <property type="project" value="InterPro"/>
</dbReference>
<dbReference type="PANTHER" id="PTHR11113:SF14">
    <property type="entry name" value="N-ACETYLGLUCOSAMINE-6-PHOSPHATE DEACETYLASE"/>
    <property type="match status" value="1"/>
</dbReference>